<accession>A0A1G4ST06</accession>
<dbReference type="AlphaFoldDB" id="A0A1G4ST06"/>
<evidence type="ECO:0000259" key="1">
    <source>
        <dbReference type="Pfam" id="PF00582"/>
    </source>
</evidence>
<feature type="domain" description="UspA" evidence="1">
    <location>
        <begin position="13"/>
        <end position="153"/>
    </location>
</feature>
<dbReference type="EMBL" id="FMTP01000003">
    <property type="protein sequence ID" value="SCW72273.1"/>
    <property type="molecule type" value="Genomic_DNA"/>
</dbReference>
<dbReference type="RefSeq" id="WP_091439872.1">
    <property type="nucleotide sequence ID" value="NZ_FMTP01000003.1"/>
</dbReference>
<reference evidence="3" key="1">
    <citation type="submission" date="2016-10" db="EMBL/GenBank/DDBJ databases">
        <authorList>
            <person name="Varghese N."/>
            <person name="Submissions S."/>
        </authorList>
    </citation>
    <scope>NUCLEOTIDE SEQUENCE [LARGE SCALE GENOMIC DNA]</scope>
    <source>
        <strain evidence="3">CGMCC 1.1761</strain>
    </source>
</reference>
<name>A0A1G4ST06_9HYPH</name>
<gene>
    <name evidence="2" type="ORF">SAMN05660859_2474</name>
</gene>
<dbReference type="InterPro" id="IPR006016">
    <property type="entry name" value="UspA"/>
</dbReference>
<dbReference type="STRING" id="177413.SAMN05660859_2474"/>
<keyword evidence="3" id="KW-1185">Reference proteome</keyword>
<protein>
    <submittedName>
        <fullName evidence="2">Universal stress protein family protein</fullName>
    </submittedName>
</protein>
<sequence>MPRRRQSHEPGHRRKFLVLADDTPECDRALYYAARRAARTGGGVVMLSVLQLEDAPSQWLGVADLMRAEATDKAEARLDLLSARAQGISGIDPERVVREGGIAEQIHRIIEEDEDIAILVLAAGTSKEGPGPLIASLAKGMWASLPVPITIVPGTLSDGEIDALA</sequence>
<evidence type="ECO:0000313" key="3">
    <source>
        <dbReference type="Proteomes" id="UP000198889"/>
    </source>
</evidence>
<dbReference type="Proteomes" id="UP000198889">
    <property type="component" value="Unassembled WGS sequence"/>
</dbReference>
<dbReference type="Gene3D" id="3.40.50.12370">
    <property type="match status" value="1"/>
</dbReference>
<organism evidence="2 3">
    <name type="scientific">Ancylobacter rudongensis</name>
    <dbReference type="NCBI Taxonomy" id="177413"/>
    <lineage>
        <taxon>Bacteria</taxon>
        <taxon>Pseudomonadati</taxon>
        <taxon>Pseudomonadota</taxon>
        <taxon>Alphaproteobacteria</taxon>
        <taxon>Hyphomicrobiales</taxon>
        <taxon>Xanthobacteraceae</taxon>
        <taxon>Ancylobacter</taxon>
    </lineage>
</organism>
<evidence type="ECO:0000313" key="2">
    <source>
        <dbReference type="EMBL" id="SCW72273.1"/>
    </source>
</evidence>
<dbReference type="SUPFAM" id="SSF52402">
    <property type="entry name" value="Adenine nucleotide alpha hydrolases-like"/>
    <property type="match status" value="1"/>
</dbReference>
<proteinExistence type="predicted"/>
<dbReference type="Pfam" id="PF00582">
    <property type="entry name" value="Usp"/>
    <property type="match status" value="1"/>
</dbReference>